<dbReference type="PANTHER" id="PTHR46889">
    <property type="entry name" value="TRANSPOSASE INSF FOR INSERTION SEQUENCE IS3B-RELATED"/>
    <property type="match status" value="1"/>
</dbReference>
<dbReference type="InterPro" id="IPR012337">
    <property type="entry name" value="RNaseH-like_sf"/>
</dbReference>
<dbReference type="AlphaFoldDB" id="A0A1I1XMT9"/>
<protein>
    <submittedName>
        <fullName evidence="2">Putative transposase</fullName>
    </submittedName>
</protein>
<evidence type="ECO:0000313" key="3">
    <source>
        <dbReference type="Proteomes" id="UP000199672"/>
    </source>
</evidence>
<dbReference type="GO" id="GO:0015074">
    <property type="term" value="P:DNA integration"/>
    <property type="evidence" value="ECO:0007669"/>
    <property type="project" value="InterPro"/>
</dbReference>
<dbReference type="Proteomes" id="UP000199672">
    <property type="component" value="Unassembled WGS sequence"/>
</dbReference>
<proteinExistence type="predicted"/>
<gene>
    <name evidence="2" type="ORF">SAMN05216297_12033</name>
</gene>
<dbReference type="InterPro" id="IPR036397">
    <property type="entry name" value="RNaseH_sf"/>
</dbReference>
<name>A0A1I1XMT9_9FLAO</name>
<dbReference type="PROSITE" id="PS50994">
    <property type="entry name" value="INTEGRASE"/>
    <property type="match status" value="1"/>
</dbReference>
<dbReference type="InterPro" id="IPR050900">
    <property type="entry name" value="Transposase_IS3/IS150/IS904"/>
</dbReference>
<dbReference type="SUPFAM" id="SSF53098">
    <property type="entry name" value="Ribonuclease H-like"/>
    <property type="match status" value="1"/>
</dbReference>
<keyword evidence="3" id="KW-1185">Reference proteome</keyword>
<dbReference type="GO" id="GO:0003676">
    <property type="term" value="F:nucleic acid binding"/>
    <property type="evidence" value="ECO:0007669"/>
    <property type="project" value="InterPro"/>
</dbReference>
<organism evidence="2 3">
    <name type="scientific">Flavobacterium phragmitis</name>
    <dbReference type="NCBI Taxonomy" id="739143"/>
    <lineage>
        <taxon>Bacteria</taxon>
        <taxon>Pseudomonadati</taxon>
        <taxon>Bacteroidota</taxon>
        <taxon>Flavobacteriia</taxon>
        <taxon>Flavobacteriales</taxon>
        <taxon>Flavobacteriaceae</taxon>
        <taxon>Flavobacterium</taxon>
    </lineage>
</organism>
<evidence type="ECO:0000259" key="1">
    <source>
        <dbReference type="PROSITE" id="PS50994"/>
    </source>
</evidence>
<dbReference type="PANTHER" id="PTHR46889:SF4">
    <property type="entry name" value="TRANSPOSASE INSO FOR INSERTION SEQUENCE ELEMENT IS911B-RELATED"/>
    <property type="match status" value="1"/>
</dbReference>
<dbReference type="OrthoDB" id="9815231at2"/>
<dbReference type="Gene3D" id="3.30.420.10">
    <property type="entry name" value="Ribonuclease H-like superfamily/Ribonuclease H"/>
    <property type="match status" value="1"/>
</dbReference>
<feature type="domain" description="Integrase catalytic" evidence="1">
    <location>
        <begin position="1"/>
        <end position="69"/>
    </location>
</feature>
<accession>A0A1I1XMT9</accession>
<dbReference type="InterPro" id="IPR001584">
    <property type="entry name" value="Integrase_cat-core"/>
</dbReference>
<evidence type="ECO:0000313" key="2">
    <source>
        <dbReference type="EMBL" id="SFE08667.1"/>
    </source>
</evidence>
<dbReference type="Pfam" id="PF13333">
    <property type="entry name" value="rve_2"/>
    <property type="match status" value="1"/>
</dbReference>
<dbReference type="EMBL" id="FOMH01000020">
    <property type="protein sequence ID" value="SFE08667.1"/>
    <property type="molecule type" value="Genomic_DNA"/>
</dbReference>
<reference evidence="3" key="1">
    <citation type="submission" date="2016-10" db="EMBL/GenBank/DDBJ databases">
        <authorList>
            <person name="Varghese N."/>
            <person name="Submissions S."/>
        </authorList>
    </citation>
    <scope>NUCLEOTIDE SEQUENCE [LARGE SCALE GENOMIC DNA]</scope>
    <source>
        <strain evidence="3">CGMCC 1.10370</strain>
    </source>
</reference>
<sequence length="71" mass="8607">MSRKGNCLDNAKIENFFGILKSELFYLKKYTSINQLKQEIIDYIRYYNSERIKLNLKGMSPIQYRAHYYKT</sequence>